<dbReference type="InterPro" id="IPR012933">
    <property type="entry name" value="HicA_mRNA_interferase"/>
</dbReference>
<keyword evidence="4" id="KW-0255">Endonuclease</keyword>
<organism evidence="8 9">
    <name type="scientific">Caballeronia concitans</name>
    <dbReference type="NCBI Taxonomy" id="1777133"/>
    <lineage>
        <taxon>Bacteria</taxon>
        <taxon>Pseudomonadati</taxon>
        <taxon>Pseudomonadota</taxon>
        <taxon>Betaproteobacteria</taxon>
        <taxon>Burkholderiales</taxon>
        <taxon>Burkholderiaceae</taxon>
        <taxon>Caballeronia</taxon>
    </lineage>
</organism>
<keyword evidence="7" id="KW-0346">Stress response</keyword>
<dbReference type="SUPFAM" id="SSF54786">
    <property type="entry name" value="YcfA/nrd intein domain"/>
    <property type="match status" value="1"/>
</dbReference>
<dbReference type="InterPro" id="IPR038570">
    <property type="entry name" value="HicA_sf"/>
</dbReference>
<gene>
    <name evidence="8" type="primary">hicA</name>
    <name evidence="8" type="ORF">AWB72_00852</name>
</gene>
<dbReference type="Gene3D" id="3.30.920.30">
    <property type="entry name" value="Hypothetical protein"/>
    <property type="match status" value="1"/>
</dbReference>
<keyword evidence="2" id="KW-1277">Toxin-antitoxin system</keyword>
<dbReference type="OrthoDB" id="6699594at2"/>
<keyword evidence="5 8" id="KW-0378">Hydrolase</keyword>
<evidence type="ECO:0000256" key="1">
    <source>
        <dbReference type="ARBA" id="ARBA00006620"/>
    </source>
</evidence>
<evidence type="ECO:0000256" key="7">
    <source>
        <dbReference type="ARBA" id="ARBA00023016"/>
    </source>
</evidence>
<dbReference type="GO" id="GO:0004519">
    <property type="term" value="F:endonuclease activity"/>
    <property type="evidence" value="ECO:0007669"/>
    <property type="project" value="UniProtKB-KW"/>
</dbReference>
<dbReference type="Pfam" id="PF07927">
    <property type="entry name" value="HicA_toxin"/>
    <property type="match status" value="1"/>
</dbReference>
<comment type="similarity">
    <text evidence="1">Belongs to the HicA mRNA interferase family.</text>
</comment>
<comment type="caution">
    <text evidence="8">The sequence shown here is derived from an EMBL/GenBank/DDBJ whole genome shotgun (WGS) entry which is preliminary data.</text>
</comment>
<protein>
    <submittedName>
        <fullName evidence="8">Putative mRNA interferase HicA</fullName>
        <ecNumber evidence="8">3.1.-.-</ecNumber>
    </submittedName>
</protein>
<dbReference type="EMBL" id="FCNV02000001">
    <property type="protein sequence ID" value="SAL15622.1"/>
    <property type="molecule type" value="Genomic_DNA"/>
</dbReference>
<name>A0A658QSB2_9BURK</name>
<evidence type="ECO:0000313" key="9">
    <source>
        <dbReference type="Proteomes" id="UP000198263"/>
    </source>
</evidence>
<evidence type="ECO:0000256" key="2">
    <source>
        <dbReference type="ARBA" id="ARBA00022649"/>
    </source>
</evidence>
<sequence>MKFSEFKRWLREQGVCIAPGKGSHLRASLNGKRSTIPDHGSKEIGKGIAEKIKKQLGLK</sequence>
<keyword evidence="6" id="KW-0694">RNA-binding</keyword>
<dbReference type="GO" id="GO:0016787">
    <property type="term" value="F:hydrolase activity"/>
    <property type="evidence" value="ECO:0007669"/>
    <property type="project" value="UniProtKB-KW"/>
</dbReference>
<evidence type="ECO:0000256" key="5">
    <source>
        <dbReference type="ARBA" id="ARBA00022801"/>
    </source>
</evidence>
<proteinExistence type="inferred from homology"/>
<dbReference type="AlphaFoldDB" id="A0A658QSB2"/>
<dbReference type="EC" id="3.1.-.-" evidence="8"/>
<accession>A0A658QSB2</accession>
<dbReference type="GO" id="GO:0003729">
    <property type="term" value="F:mRNA binding"/>
    <property type="evidence" value="ECO:0007669"/>
    <property type="project" value="InterPro"/>
</dbReference>
<keyword evidence="9" id="KW-1185">Reference proteome</keyword>
<evidence type="ECO:0000256" key="6">
    <source>
        <dbReference type="ARBA" id="ARBA00022884"/>
    </source>
</evidence>
<dbReference type="RefSeq" id="WP_040051953.1">
    <property type="nucleotide sequence ID" value="NZ_FCNV02000001.1"/>
</dbReference>
<evidence type="ECO:0000256" key="3">
    <source>
        <dbReference type="ARBA" id="ARBA00022722"/>
    </source>
</evidence>
<dbReference type="Proteomes" id="UP000198263">
    <property type="component" value="Unassembled WGS sequence"/>
</dbReference>
<evidence type="ECO:0000256" key="4">
    <source>
        <dbReference type="ARBA" id="ARBA00022759"/>
    </source>
</evidence>
<reference evidence="8 9" key="1">
    <citation type="submission" date="2016-01" db="EMBL/GenBank/DDBJ databases">
        <authorList>
            <person name="Peeters C."/>
        </authorList>
    </citation>
    <scope>NUCLEOTIDE SEQUENCE [LARGE SCALE GENOMIC DNA]</scope>
    <source>
        <strain evidence="8">LMG 29315</strain>
    </source>
</reference>
<keyword evidence="3" id="KW-0540">Nuclease</keyword>
<evidence type="ECO:0000313" key="8">
    <source>
        <dbReference type="EMBL" id="SAL15622.1"/>
    </source>
</evidence>